<gene>
    <name evidence="1" type="ORF">H6P81_009303</name>
</gene>
<evidence type="ECO:0000313" key="1">
    <source>
        <dbReference type="EMBL" id="KAG9449338.1"/>
    </source>
</evidence>
<organism evidence="1 2">
    <name type="scientific">Aristolochia fimbriata</name>
    <name type="common">White veined hardy Dutchman's pipe vine</name>
    <dbReference type="NCBI Taxonomy" id="158543"/>
    <lineage>
        <taxon>Eukaryota</taxon>
        <taxon>Viridiplantae</taxon>
        <taxon>Streptophyta</taxon>
        <taxon>Embryophyta</taxon>
        <taxon>Tracheophyta</taxon>
        <taxon>Spermatophyta</taxon>
        <taxon>Magnoliopsida</taxon>
        <taxon>Magnoliidae</taxon>
        <taxon>Piperales</taxon>
        <taxon>Aristolochiaceae</taxon>
        <taxon>Aristolochia</taxon>
    </lineage>
</organism>
<accession>A0AAV7EKN7</accession>
<name>A0AAV7EKN7_ARIFI</name>
<reference evidence="1 2" key="1">
    <citation type="submission" date="2021-07" db="EMBL/GenBank/DDBJ databases">
        <title>The Aristolochia fimbriata genome: insights into angiosperm evolution, floral development and chemical biosynthesis.</title>
        <authorList>
            <person name="Jiao Y."/>
        </authorList>
    </citation>
    <scope>NUCLEOTIDE SEQUENCE [LARGE SCALE GENOMIC DNA]</scope>
    <source>
        <strain evidence="1">IBCAS-2021</strain>
        <tissue evidence="1">Leaf</tissue>
    </source>
</reference>
<dbReference type="AlphaFoldDB" id="A0AAV7EKN7"/>
<sequence length="190" mass="21251">MLEVEMSSDKRAEKGMADSFGETQHVPIGREAIFVQLVMIQQELEIVKEKVDVVQAVANRVTTLLNNVDTRGDSPEPPEPSRPASILSLFRQFNCFGQVPGDTLDLYASAPHSCLHIIITCNEVMAPSMRIHLPVTIAEAKISKRFDTIPTATLNPNKDEIDYLQRLVKYNDFAIILLNKPPKLPVKVRT</sequence>
<proteinExistence type="predicted"/>
<keyword evidence="2" id="KW-1185">Reference proteome</keyword>
<evidence type="ECO:0000313" key="2">
    <source>
        <dbReference type="Proteomes" id="UP000825729"/>
    </source>
</evidence>
<comment type="caution">
    <text evidence="1">The sequence shown here is derived from an EMBL/GenBank/DDBJ whole genome shotgun (WGS) entry which is preliminary data.</text>
</comment>
<protein>
    <submittedName>
        <fullName evidence="1">Uncharacterized protein</fullName>
    </submittedName>
</protein>
<dbReference type="EMBL" id="JAINDJ010000004">
    <property type="protein sequence ID" value="KAG9449338.1"/>
    <property type="molecule type" value="Genomic_DNA"/>
</dbReference>
<dbReference type="Proteomes" id="UP000825729">
    <property type="component" value="Unassembled WGS sequence"/>
</dbReference>